<dbReference type="STRING" id="29354.IO98_21600"/>
<dbReference type="NCBIfam" id="TIGR01484">
    <property type="entry name" value="HAD-SF-IIB"/>
    <property type="match status" value="1"/>
</dbReference>
<dbReference type="Pfam" id="PF08282">
    <property type="entry name" value="Hydrolase_3"/>
    <property type="match status" value="1"/>
</dbReference>
<comment type="caution">
    <text evidence="1">The sequence shown here is derived from an EMBL/GenBank/DDBJ whole genome shotgun (WGS) entry which is preliminary data.</text>
</comment>
<proteinExistence type="predicted"/>
<dbReference type="InterPro" id="IPR006379">
    <property type="entry name" value="HAD-SF_hydro_IIB"/>
</dbReference>
<dbReference type="SFLD" id="SFLDS00003">
    <property type="entry name" value="Haloacid_Dehalogenase"/>
    <property type="match status" value="1"/>
</dbReference>
<evidence type="ECO:0000313" key="2">
    <source>
        <dbReference type="Proteomes" id="UP000028525"/>
    </source>
</evidence>
<dbReference type="PANTHER" id="PTHR10000">
    <property type="entry name" value="PHOSPHOSERINE PHOSPHATASE"/>
    <property type="match status" value="1"/>
</dbReference>
<dbReference type="SFLD" id="SFLDG01140">
    <property type="entry name" value="C2.B:_Phosphomannomutase_and_P"/>
    <property type="match status" value="1"/>
</dbReference>
<dbReference type="AlphaFoldDB" id="A0A084JDX7"/>
<dbReference type="CDD" id="cd07516">
    <property type="entry name" value="HAD_Pase"/>
    <property type="match status" value="1"/>
</dbReference>
<dbReference type="GO" id="GO:0016791">
    <property type="term" value="F:phosphatase activity"/>
    <property type="evidence" value="ECO:0007669"/>
    <property type="project" value="UniProtKB-ARBA"/>
</dbReference>
<accession>A0A084JDX7</accession>
<gene>
    <name evidence="1" type="ORF">IO98_21600</name>
</gene>
<dbReference type="PROSITE" id="PS01228">
    <property type="entry name" value="COF_1"/>
    <property type="match status" value="1"/>
</dbReference>
<protein>
    <recommendedName>
        <fullName evidence="3">Haloacid dehalogenase</fullName>
    </recommendedName>
</protein>
<dbReference type="Gene3D" id="3.30.1240.10">
    <property type="match status" value="1"/>
</dbReference>
<dbReference type="OrthoDB" id="9781413at2"/>
<dbReference type="SUPFAM" id="SSF56784">
    <property type="entry name" value="HAD-like"/>
    <property type="match status" value="1"/>
</dbReference>
<dbReference type="InterPro" id="IPR023214">
    <property type="entry name" value="HAD_sf"/>
</dbReference>
<dbReference type="PANTHER" id="PTHR10000:SF55">
    <property type="entry name" value="5-AMINO-6-(5-PHOSPHO-D-RIBITYLAMINO)URACIL PHOSPHATASE YCSE"/>
    <property type="match status" value="1"/>
</dbReference>
<keyword evidence="2" id="KW-1185">Reference proteome</keyword>
<reference evidence="1 2" key="1">
    <citation type="submission" date="2014-07" db="EMBL/GenBank/DDBJ databases">
        <title>Draft genome of Clostridium celerecrescens 152B isolated from sediments associated with methane hydrate from Krishna Godavari basin.</title>
        <authorList>
            <person name="Honkalas V.S."/>
            <person name="Dabir A.P."/>
            <person name="Arora P."/>
            <person name="Dhakephalkar P.K."/>
        </authorList>
    </citation>
    <scope>NUCLEOTIDE SEQUENCE [LARGE SCALE GENOMIC DNA]</scope>
    <source>
        <strain evidence="1 2">152B</strain>
    </source>
</reference>
<dbReference type="Proteomes" id="UP000028525">
    <property type="component" value="Unassembled WGS sequence"/>
</dbReference>
<sequence>MIRLVASDMDGTLLNRYGKVSPLNIAAIEALRRKNIGFVVCTGRNFADASAPLKEAGISCDIICMNGAAVFDSCGRQLRKQPLFKAQVNRILNICRPFSVLYDFMTEEGSYTTSTMEEFRKSFEDKIFLPMVSDEHTYETIAKRFRFTTEDVLLGSSWEIYKMSVVHENPEVLRQIRYALDREEGISVASSAPSNLELTHIGAQKGSVLMEYAASTNIHPREILAIGDSENDLSMLTLPLGYTIAMGNASEIIKRSARLITRTNDEDGVAIAIDALVISEAAAIY</sequence>
<dbReference type="GO" id="GO:0005829">
    <property type="term" value="C:cytosol"/>
    <property type="evidence" value="ECO:0007669"/>
    <property type="project" value="TreeGrafter"/>
</dbReference>
<evidence type="ECO:0000313" key="1">
    <source>
        <dbReference type="EMBL" id="KEZ87161.1"/>
    </source>
</evidence>
<dbReference type="RefSeq" id="WP_038284362.1">
    <property type="nucleotide sequence ID" value="NZ_JPME01000037.1"/>
</dbReference>
<name>A0A084JDX7_9FIRM</name>
<dbReference type="InterPro" id="IPR000150">
    <property type="entry name" value="Cof"/>
</dbReference>
<dbReference type="GO" id="GO:0000287">
    <property type="term" value="F:magnesium ion binding"/>
    <property type="evidence" value="ECO:0007669"/>
    <property type="project" value="TreeGrafter"/>
</dbReference>
<organism evidence="1 2">
    <name type="scientific">Lacrimispora celerecrescens</name>
    <dbReference type="NCBI Taxonomy" id="29354"/>
    <lineage>
        <taxon>Bacteria</taxon>
        <taxon>Bacillati</taxon>
        <taxon>Bacillota</taxon>
        <taxon>Clostridia</taxon>
        <taxon>Lachnospirales</taxon>
        <taxon>Lachnospiraceae</taxon>
        <taxon>Lacrimispora</taxon>
    </lineage>
</organism>
<dbReference type="NCBIfam" id="TIGR00099">
    <property type="entry name" value="Cof-subfamily"/>
    <property type="match status" value="1"/>
</dbReference>
<dbReference type="Gene3D" id="3.40.50.1000">
    <property type="entry name" value="HAD superfamily/HAD-like"/>
    <property type="match status" value="1"/>
</dbReference>
<dbReference type="EMBL" id="JPME01000037">
    <property type="protein sequence ID" value="KEZ87161.1"/>
    <property type="molecule type" value="Genomic_DNA"/>
</dbReference>
<dbReference type="InterPro" id="IPR036412">
    <property type="entry name" value="HAD-like_sf"/>
</dbReference>
<evidence type="ECO:0008006" key="3">
    <source>
        <dbReference type="Google" id="ProtNLM"/>
    </source>
</evidence>